<organism evidence="2">
    <name type="scientific">marine metagenome</name>
    <dbReference type="NCBI Taxonomy" id="408172"/>
    <lineage>
        <taxon>unclassified sequences</taxon>
        <taxon>metagenomes</taxon>
        <taxon>ecological metagenomes</taxon>
    </lineage>
</organism>
<protein>
    <recommendedName>
        <fullName evidence="1">CBS domain-containing protein</fullName>
    </recommendedName>
</protein>
<feature type="domain" description="CBS" evidence="1">
    <location>
        <begin position="143"/>
        <end position="200"/>
    </location>
</feature>
<gene>
    <name evidence="2" type="ORF">METZ01_LOCUS290608</name>
</gene>
<proteinExistence type="predicted"/>
<name>A0A382LLP9_9ZZZZ</name>
<evidence type="ECO:0000313" key="2">
    <source>
        <dbReference type="EMBL" id="SVC37754.1"/>
    </source>
</evidence>
<dbReference type="PROSITE" id="PS51371">
    <property type="entry name" value="CBS"/>
    <property type="match status" value="1"/>
</dbReference>
<sequence>MGAMMGAVLQATLMAVMKLSHIPGIIRPTMLVIVIANISASHGFKTKSIFQTQMEMLGLQYKQNPLSKALSRASVGSQMSKRFIRVANLLSWQEAQSYADRDNVWLLVAKNHAAVFILRLENLKIYLASAQDTSVDLTKIPGLRKDVTRILLQATLSEAFDKLQISGVQALVIVRMSAPLIESPVGILTREDIESFYSRA</sequence>
<evidence type="ECO:0000259" key="1">
    <source>
        <dbReference type="PROSITE" id="PS51371"/>
    </source>
</evidence>
<dbReference type="AlphaFoldDB" id="A0A382LLP9"/>
<accession>A0A382LLP9</accession>
<dbReference type="InterPro" id="IPR000644">
    <property type="entry name" value="CBS_dom"/>
</dbReference>
<reference evidence="2" key="1">
    <citation type="submission" date="2018-05" db="EMBL/GenBank/DDBJ databases">
        <authorList>
            <person name="Lanie J.A."/>
            <person name="Ng W.-L."/>
            <person name="Kazmierczak K.M."/>
            <person name="Andrzejewski T.M."/>
            <person name="Davidsen T.M."/>
            <person name="Wayne K.J."/>
            <person name="Tettelin H."/>
            <person name="Glass J.I."/>
            <person name="Rusch D."/>
            <person name="Podicherti R."/>
            <person name="Tsui H.-C.T."/>
            <person name="Winkler M.E."/>
        </authorList>
    </citation>
    <scope>NUCLEOTIDE SEQUENCE</scope>
</reference>
<dbReference type="EMBL" id="UINC01087946">
    <property type="protein sequence ID" value="SVC37754.1"/>
    <property type="molecule type" value="Genomic_DNA"/>
</dbReference>